<dbReference type="InterPro" id="IPR036388">
    <property type="entry name" value="WH-like_DNA-bd_sf"/>
</dbReference>
<dbReference type="RefSeq" id="WP_084352701.1">
    <property type="nucleotide sequence ID" value="NZ_FWYD01000004.1"/>
</dbReference>
<keyword evidence="2" id="KW-0902">Two-component regulatory system</keyword>
<feature type="domain" description="Response regulatory" evidence="8">
    <location>
        <begin position="10"/>
        <end position="124"/>
    </location>
</feature>
<keyword evidence="5" id="KW-0804">Transcription</keyword>
<dbReference type="Proteomes" id="UP000192330">
    <property type="component" value="Unassembled WGS sequence"/>
</dbReference>
<proteinExistence type="predicted"/>
<evidence type="ECO:0000313" key="10">
    <source>
        <dbReference type="Proteomes" id="UP000192330"/>
    </source>
</evidence>
<dbReference type="CDD" id="cd06170">
    <property type="entry name" value="LuxR_C_like"/>
    <property type="match status" value="1"/>
</dbReference>
<gene>
    <name evidence="9" type="ORF">SAMN06295998_104269</name>
</gene>
<evidence type="ECO:0000256" key="1">
    <source>
        <dbReference type="ARBA" id="ARBA00022553"/>
    </source>
</evidence>
<evidence type="ECO:0000259" key="8">
    <source>
        <dbReference type="PROSITE" id="PS50110"/>
    </source>
</evidence>
<protein>
    <submittedName>
        <fullName evidence="9">Two component transcriptional regulator, LuxR family</fullName>
    </submittedName>
</protein>
<dbReference type="InterPro" id="IPR016032">
    <property type="entry name" value="Sig_transdc_resp-reg_C-effctor"/>
</dbReference>
<feature type="domain" description="HTH luxR-type" evidence="7">
    <location>
        <begin position="140"/>
        <end position="208"/>
    </location>
</feature>
<dbReference type="InterPro" id="IPR000792">
    <property type="entry name" value="Tscrpt_reg_LuxR_C"/>
</dbReference>
<reference evidence="9 10" key="1">
    <citation type="submission" date="2017-04" db="EMBL/GenBank/DDBJ databases">
        <authorList>
            <person name="Afonso C.L."/>
            <person name="Miller P.J."/>
            <person name="Scott M.A."/>
            <person name="Spackman E."/>
            <person name="Goraichik I."/>
            <person name="Dimitrov K.M."/>
            <person name="Suarez D.L."/>
            <person name="Swayne D.E."/>
        </authorList>
    </citation>
    <scope>NUCLEOTIDE SEQUENCE [LARGE SCALE GENOMIC DNA]</scope>
    <source>
        <strain evidence="9 10">CGMCC 1.12644</strain>
    </source>
</reference>
<dbReference type="InterPro" id="IPR011006">
    <property type="entry name" value="CheY-like_superfamily"/>
</dbReference>
<dbReference type="PANTHER" id="PTHR44688">
    <property type="entry name" value="DNA-BINDING TRANSCRIPTIONAL ACTIVATOR DEVR_DOSR"/>
    <property type="match status" value="1"/>
</dbReference>
<dbReference type="GO" id="GO:0003677">
    <property type="term" value="F:DNA binding"/>
    <property type="evidence" value="ECO:0007669"/>
    <property type="project" value="UniProtKB-KW"/>
</dbReference>
<dbReference type="EMBL" id="FWYD01000004">
    <property type="protein sequence ID" value="SMC75302.1"/>
    <property type="molecule type" value="Genomic_DNA"/>
</dbReference>
<dbReference type="AlphaFoldDB" id="A0A1W2BRR9"/>
<dbReference type="Gene3D" id="3.40.50.2300">
    <property type="match status" value="1"/>
</dbReference>
<dbReference type="GO" id="GO:0006355">
    <property type="term" value="P:regulation of DNA-templated transcription"/>
    <property type="evidence" value="ECO:0007669"/>
    <property type="project" value="InterPro"/>
</dbReference>
<dbReference type="PROSITE" id="PS50043">
    <property type="entry name" value="HTH_LUXR_2"/>
    <property type="match status" value="1"/>
</dbReference>
<dbReference type="PANTHER" id="PTHR44688:SF16">
    <property type="entry name" value="DNA-BINDING TRANSCRIPTIONAL ACTIVATOR DEVR_DOSR"/>
    <property type="match status" value="1"/>
</dbReference>
<dbReference type="CDD" id="cd17537">
    <property type="entry name" value="REC_FixJ"/>
    <property type="match status" value="1"/>
</dbReference>
<dbReference type="Pfam" id="PF00196">
    <property type="entry name" value="GerE"/>
    <property type="match status" value="1"/>
</dbReference>
<evidence type="ECO:0000256" key="2">
    <source>
        <dbReference type="ARBA" id="ARBA00023012"/>
    </source>
</evidence>
<evidence type="ECO:0000313" key="9">
    <source>
        <dbReference type="EMBL" id="SMC75302.1"/>
    </source>
</evidence>
<keyword evidence="4" id="KW-0238">DNA-binding</keyword>
<name>A0A1W2BRR9_9RHOB</name>
<dbReference type="SMART" id="SM00448">
    <property type="entry name" value="REC"/>
    <property type="match status" value="1"/>
</dbReference>
<dbReference type="SMART" id="SM00421">
    <property type="entry name" value="HTH_LUXR"/>
    <property type="match status" value="1"/>
</dbReference>
<evidence type="ECO:0000256" key="3">
    <source>
        <dbReference type="ARBA" id="ARBA00023015"/>
    </source>
</evidence>
<dbReference type="STRING" id="1387277.SAMN06295998_104269"/>
<dbReference type="GO" id="GO:0000160">
    <property type="term" value="P:phosphorelay signal transduction system"/>
    <property type="evidence" value="ECO:0007669"/>
    <property type="project" value="UniProtKB-KW"/>
</dbReference>
<sequence>MKEDVVQAACVFLVDDDVNIRTSLARALGLRGYEVKAFESAQAFLDAYEKTSAGCLILDYGMPQMDGLELQRHLSERNIKLPIIFITGHGGIPESVQAMKMGAMDFLEKPFKQSVLIERIDAALEIDRKRRDATQRSSEMWIRFESLTDREDEIARLIVSKPGSNSSKDIARHLDISPRTVDHHRARILEKMDVTSVAQLVELALKEGLFKDQ</sequence>
<keyword evidence="10" id="KW-1185">Reference proteome</keyword>
<keyword evidence="3" id="KW-0805">Transcription regulation</keyword>
<accession>A0A1W2BRR9</accession>
<dbReference type="OrthoDB" id="9782655at2"/>
<dbReference type="SUPFAM" id="SSF46894">
    <property type="entry name" value="C-terminal effector domain of the bipartite response regulators"/>
    <property type="match status" value="1"/>
</dbReference>
<dbReference type="Gene3D" id="1.10.10.10">
    <property type="entry name" value="Winged helix-like DNA-binding domain superfamily/Winged helix DNA-binding domain"/>
    <property type="match status" value="1"/>
</dbReference>
<dbReference type="InterPro" id="IPR001789">
    <property type="entry name" value="Sig_transdc_resp-reg_receiver"/>
</dbReference>
<evidence type="ECO:0000256" key="6">
    <source>
        <dbReference type="PROSITE-ProRule" id="PRU00169"/>
    </source>
</evidence>
<organism evidence="9 10">
    <name type="scientific">Primorskyibacter flagellatus</name>
    <dbReference type="NCBI Taxonomy" id="1387277"/>
    <lineage>
        <taxon>Bacteria</taxon>
        <taxon>Pseudomonadati</taxon>
        <taxon>Pseudomonadota</taxon>
        <taxon>Alphaproteobacteria</taxon>
        <taxon>Rhodobacterales</taxon>
        <taxon>Roseobacteraceae</taxon>
        <taxon>Primorskyibacter</taxon>
    </lineage>
</organism>
<dbReference type="Pfam" id="PF00072">
    <property type="entry name" value="Response_reg"/>
    <property type="match status" value="1"/>
</dbReference>
<feature type="modified residue" description="4-aspartylphosphate" evidence="6">
    <location>
        <position position="59"/>
    </location>
</feature>
<dbReference type="FunFam" id="3.40.50.2300:FF:000018">
    <property type="entry name" value="DNA-binding transcriptional regulator NtrC"/>
    <property type="match status" value="1"/>
</dbReference>
<evidence type="ECO:0000256" key="4">
    <source>
        <dbReference type="ARBA" id="ARBA00023125"/>
    </source>
</evidence>
<dbReference type="SUPFAM" id="SSF52172">
    <property type="entry name" value="CheY-like"/>
    <property type="match status" value="1"/>
</dbReference>
<dbReference type="PROSITE" id="PS50110">
    <property type="entry name" value="RESPONSE_REGULATORY"/>
    <property type="match status" value="1"/>
</dbReference>
<evidence type="ECO:0000256" key="5">
    <source>
        <dbReference type="ARBA" id="ARBA00023163"/>
    </source>
</evidence>
<keyword evidence="1 6" id="KW-0597">Phosphoprotein</keyword>
<evidence type="ECO:0000259" key="7">
    <source>
        <dbReference type="PROSITE" id="PS50043"/>
    </source>
</evidence>